<sequence>MYRRSNDPRLRRRLNELSQTFESANVSSQAALFTFSHHCLNPCFSSLSACFASITEPCTACCFPNRDERRRPRNRRGRAETGFDFYDDWEEDSESDGLLGWGSDELDRLLAGSGGYGTASAVTGQPQRQRAMSYGAGRKDASRLPGGRRKSAVQLHDGGPDPTIIPNSSFFGFMGRLPWKLGGGKGLRYKPSAADLQEHPGGLRTSRADAVEGAPLIEETNEDSDGRETHNHKRTRSTTVSSAHTTDSFSSRGDIFPSEDEDDAVPLDDEFAMVLERRTTQDQPSENSSAAFCRKPHVDKDDEFKKHAELERAKIAGFINGKAEQQAYRIGYRRSTLFI</sequence>
<evidence type="ECO:0000313" key="2">
    <source>
        <dbReference type="EMBL" id="TKA50413.1"/>
    </source>
</evidence>
<dbReference type="AlphaFoldDB" id="A0A4U0VMH8"/>
<feature type="compositionally biased region" description="Polar residues" evidence="1">
    <location>
        <begin position="120"/>
        <end position="130"/>
    </location>
</feature>
<evidence type="ECO:0000313" key="3">
    <source>
        <dbReference type="Proteomes" id="UP000308768"/>
    </source>
</evidence>
<dbReference type="STRING" id="331657.A0A4U0VMH8"/>
<organism evidence="2 3">
    <name type="scientific">Cryomyces minteri</name>
    <dbReference type="NCBI Taxonomy" id="331657"/>
    <lineage>
        <taxon>Eukaryota</taxon>
        <taxon>Fungi</taxon>
        <taxon>Dikarya</taxon>
        <taxon>Ascomycota</taxon>
        <taxon>Pezizomycotina</taxon>
        <taxon>Dothideomycetes</taxon>
        <taxon>Dothideomycetes incertae sedis</taxon>
        <taxon>Cryomyces</taxon>
    </lineage>
</organism>
<comment type="caution">
    <text evidence="2">The sequence shown here is derived from an EMBL/GenBank/DDBJ whole genome shotgun (WGS) entry which is preliminary data.</text>
</comment>
<feature type="region of interest" description="Disordered" evidence="1">
    <location>
        <begin position="192"/>
        <end position="263"/>
    </location>
</feature>
<name>A0A4U0VMH8_9PEZI</name>
<dbReference type="Proteomes" id="UP000308768">
    <property type="component" value="Unassembled WGS sequence"/>
</dbReference>
<gene>
    <name evidence="2" type="ORF">B0A49_11922</name>
</gene>
<keyword evidence="3" id="KW-1185">Reference proteome</keyword>
<feature type="region of interest" description="Disordered" evidence="1">
    <location>
        <begin position="117"/>
        <end position="161"/>
    </location>
</feature>
<feature type="compositionally biased region" description="Polar residues" evidence="1">
    <location>
        <begin position="237"/>
        <end position="251"/>
    </location>
</feature>
<reference evidence="2 3" key="1">
    <citation type="submission" date="2017-03" db="EMBL/GenBank/DDBJ databases">
        <title>Genomes of endolithic fungi from Antarctica.</title>
        <authorList>
            <person name="Coleine C."/>
            <person name="Masonjones S."/>
            <person name="Stajich J.E."/>
        </authorList>
    </citation>
    <scope>NUCLEOTIDE SEQUENCE [LARGE SCALE GENOMIC DNA]</scope>
    <source>
        <strain evidence="2 3">CCFEE 5187</strain>
    </source>
</reference>
<proteinExistence type="predicted"/>
<evidence type="ECO:0000256" key="1">
    <source>
        <dbReference type="SAM" id="MobiDB-lite"/>
    </source>
</evidence>
<accession>A0A4U0VMH8</accession>
<protein>
    <submittedName>
        <fullName evidence="2">Uncharacterized protein</fullName>
    </submittedName>
</protein>
<dbReference type="OrthoDB" id="5421971at2759"/>
<dbReference type="EMBL" id="NAJN01002624">
    <property type="protein sequence ID" value="TKA50413.1"/>
    <property type="molecule type" value="Genomic_DNA"/>
</dbReference>